<feature type="compositionally biased region" description="Acidic residues" evidence="1">
    <location>
        <begin position="363"/>
        <end position="372"/>
    </location>
</feature>
<feature type="compositionally biased region" description="Polar residues" evidence="1">
    <location>
        <begin position="96"/>
        <end position="108"/>
    </location>
</feature>
<accession>A0A517LCG0</accession>
<sequence>MTKHAISEDRTDADAPAAKRLKVDTPTSSPPTTEDSASIINSPESVTTADKSPKSQKADSPSPTGKSGAPTLPTTEDSETIAKSPETVIAAVESPEPQSSETASSTVKAGSPTPPTSDSATKSEIEAYFEHHFHKSRVFASPDNHPDLAPDYNISSTALVSALKDLSDAALKHFQDEYLDDVYVFIDRLDRVKEFAPVAIKFPKIGGRIKLDSRMVCDPEKEKMPQALDSKAEQEKLGEKIAKLNVWKREVKKMVHLVGEQMDLDEEAFKEKLTSIKPLAAKANEPLARAGTALINPVADDLKVLKDEKDDWSVTISCDSVLADEEKQRFQLWGDIGAVSALWKYFEAQKEEVVSEPDVVQAGEEDLGEDVGEQAGKKDLGENVGEQAGEENLAQDVGEQASS</sequence>
<organism evidence="2 3">
    <name type="scientific">Venturia effusa</name>
    <dbReference type="NCBI Taxonomy" id="50376"/>
    <lineage>
        <taxon>Eukaryota</taxon>
        <taxon>Fungi</taxon>
        <taxon>Dikarya</taxon>
        <taxon>Ascomycota</taxon>
        <taxon>Pezizomycotina</taxon>
        <taxon>Dothideomycetes</taxon>
        <taxon>Pleosporomycetidae</taxon>
        <taxon>Venturiales</taxon>
        <taxon>Venturiaceae</taxon>
        <taxon>Venturia</taxon>
    </lineage>
</organism>
<name>A0A517LCG0_9PEZI</name>
<feature type="region of interest" description="Disordered" evidence="1">
    <location>
        <begin position="356"/>
        <end position="403"/>
    </location>
</feature>
<reference evidence="2 3" key="1">
    <citation type="submission" date="2019-07" db="EMBL/GenBank/DDBJ databases">
        <title>Finished genome of Venturia effusa.</title>
        <authorList>
            <person name="Young C.A."/>
            <person name="Cox M.P."/>
            <person name="Ganley A.R.D."/>
            <person name="David W.J."/>
        </authorList>
    </citation>
    <scope>NUCLEOTIDE SEQUENCE [LARGE SCALE GENOMIC DNA]</scope>
    <source>
        <strain evidence="3">albino</strain>
    </source>
</reference>
<evidence type="ECO:0000256" key="1">
    <source>
        <dbReference type="SAM" id="MobiDB-lite"/>
    </source>
</evidence>
<keyword evidence="3" id="KW-1185">Reference proteome</keyword>
<feature type="compositionally biased region" description="Polar residues" evidence="1">
    <location>
        <begin position="34"/>
        <end position="50"/>
    </location>
</feature>
<dbReference type="Proteomes" id="UP000316270">
    <property type="component" value="Chromosome 9"/>
</dbReference>
<evidence type="ECO:0000313" key="2">
    <source>
        <dbReference type="EMBL" id="QDS73313.1"/>
    </source>
</evidence>
<protein>
    <submittedName>
        <fullName evidence="2">Uncharacterized protein</fullName>
    </submittedName>
</protein>
<proteinExistence type="predicted"/>
<gene>
    <name evidence="2" type="ORF">FKW77_006045</name>
</gene>
<dbReference type="OrthoDB" id="10419443at2759"/>
<dbReference type="EMBL" id="CP042193">
    <property type="protein sequence ID" value="QDS73313.1"/>
    <property type="molecule type" value="Genomic_DNA"/>
</dbReference>
<feature type="compositionally biased region" description="Basic and acidic residues" evidence="1">
    <location>
        <begin position="1"/>
        <end position="13"/>
    </location>
</feature>
<evidence type="ECO:0000313" key="3">
    <source>
        <dbReference type="Proteomes" id="UP000316270"/>
    </source>
</evidence>
<dbReference type="AlphaFoldDB" id="A0A517LCG0"/>
<feature type="region of interest" description="Disordered" evidence="1">
    <location>
        <begin position="1"/>
        <end position="121"/>
    </location>
</feature>